<dbReference type="AlphaFoldDB" id="A0A5B7DSB9"/>
<accession>A0A5B7DSB9</accession>
<reference evidence="1 2" key="1">
    <citation type="submission" date="2019-05" db="EMBL/GenBank/DDBJ databases">
        <title>Another draft genome of Portunus trituberculatus and its Hox gene families provides insights of decapod evolution.</title>
        <authorList>
            <person name="Jeong J.-H."/>
            <person name="Song I."/>
            <person name="Kim S."/>
            <person name="Choi T."/>
            <person name="Kim D."/>
            <person name="Ryu S."/>
            <person name="Kim W."/>
        </authorList>
    </citation>
    <scope>NUCLEOTIDE SEQUENCE [LARGE SCALE GENOMIC DNA]</scope>
    <source>
        <tissue evidence="1">Muscle</tissue>
    </source>
</reference>
<gene>
    <name evidence="1" type="ORF">E2C01_016961</name>
</gene>
<dbReference type="EMBL" id="VSRR010001265">
    <property type="protein sequence ID" value="MPC23893.1"/>
    <property type="molecule type" value="Genomic_DNA"/>
</dbReference>
<name>A0A5B7DSB9_PORTR</name>
<proteinExistence type="predicted"/>
<evidence type="ECO:0000313" key="2">
    <source>
        <dbReference type="Proteomes" id="UP000324222"/>
    </source>
</evidence>
<comment type="caution">
    <text evidence="1">The sequence shown here is derived from an EMBL/GenBank/DDBJ whole genome shotgun (WGS) entry which is preliminary data.</text>
</comment>
<evidence type="ECO:0000313" key="1">
    <source>
        <dbReference type="EMBL" id="MPC23893.1"/>
    </source>
</evidence>
<organism evidence="1 2">
    <name type="scientific">Portunus trituberculatus</name>
    <name type="common">Swimming crab</name>
    <name type="synonym">Neptunus trituberculatus</name>
    <dbReference type="NCBI Taxonomy" id="210409"/>
    <lineage>
        <taxon>Eukaryota</taxon>
        <taxon>Metazoa</taxon>
        <taxon>Ecdysozoa</taxon>
        <taxon>Arthropoda</taxon>
        <taxon>Crustacea</taxon>
        <taxon>Multicrustacea</taxon>
        <taxon>Malacostraca</taxon>
        <taxon>Eumalacostraca</taxon>
        <taxon>Eucarida</taxon>
        <taxon>Decapoda</taxon>
        <taxon>Pleocyemata</taxon>
        <taxon>Brachyura</taxon>
        <taxon>Eubrachyura</taxon>
        <taxon>Portunoidea</taxon>
        <taxon>Portunidae</taxon>
        <taxon>Portuninae</taxon>
        <taxon>Portunus</taxon>
    </lineage>
</organism>
<dbReference type="Proteomes" id="UP000324222">
    <property type="component" value="Unassembled WGS sequence"/>
</dbReference>
<protein>
    <submittedName>
        <fullName evidence="1">Uncharacterized protein</fullName>
    </submittedName>
</protein>
<keyword evidence="2" id="KW-1185">Reference proteome</keyword>
<sequence length="64" mass="6911">MGRSPPHEPNQQNVYLLGFVRAGLASLPPYFSLLPSLTLADPLLETTGLSCRCCVTPVDAKTRP</sequence>